<evidence type="ECO:0000256" key="1">
    <source>
        <dbReference type="SAM" id="MobiDB-lite"/>
    </source>
</evidence>
<dbReference type="SUPFAM" id="SSF52799">
    <property type="entry name" value="(Phosphotyrosine protein) phosphatases II"/>
    <property type="match status" value="1"/>
</dbReference>
<sequence>MMDSVMTKHSTEGRKGLQQRRSFSDMMDQNDGLEDGDLVKEMAAQSADMQRSISGQSSVESLESWKSASSVTTESSFLTEATTVNTSSGQPINFGTVVPGVYRSSYPREEDYEFIQKLKLKTIVTLVDKDVPETFIPFMQANGIQHHKIVLQGTKKETVPISTMAAILQVVHDKRNHPMLIHCNQGRNWDLLRILEEYKTYAAPKIRDCDVEYVTKFQVADIQHLALAPLPETAPLPFQHPVKSRRTRFLIVAFFLIFICWNTFRVFRQMGWQSSQHDATSSL</sequence>
<keyword evidence="2" id="KW-0812">Transmembrane</keyword>
<dbReference type="GO" id="GO:0016791">
    <property type="term" value="F:phosphatase activity"/>
    <property type="evidence" value="ECO:0007669"/>
    <property type="project" value="TreeGrafter"/>
</dbReference>
<keyword evidence="4" id="KW-1185">Reference proteome</keyword>
<accession>A0AAN9YDK6</accession>
<proteinExistence type="predicted"/>
<comment type="caution">
    <text evidence="3">The sequence shown here is derived from an EMBL/GenBank/DDBJ whole genome shotgun (WGS) entry which is preliminary data.</text>
</comment>
<protein>
    <submittedName>
        <fullName evidence="3">Tyrosine-protein phosphatase siw14</fullName>
    </submittedName>
</protein>
<dbReference type="InterPro" id="IPR029021">
    <property type="entry name" value="Prot-tyrosine_phosphatase-like"/>
</dbReference>
<name>A0AAN9YDK6_9PEZI</name>
<reference evidence="3 4" key="1">
    <citation type="journal article" date="2023" name="PLoS ONE">
        <title>Cytospora paraplurivora sp. nov. isolated from orchards with fruit tree decline syndrome in Ontario, Canada.</title>
        <authorList>
            <person name="Ilyukhin E."/>
            <person name="Nguyen H.D.T."/>
            <person name="Castle A.J."/>
            <person name="Ellouze W."/>
        </authorList>
    </citation>
    <scope>NUCLEOTIDE SEQUENCE [LARGE SCALE GENOMIC DNA]</scope>
    <source>
        <strain evidence="3 4">FDS-564</strain>
    </source>
</reference>
<dbReference type="PANTHER" id="PTHR31126:SF48">
    <property type="entry name" value="INOSITOL PHOSPHATASE SIW14"/>
    <property type="match status" value="1"/>
</dbReference>
<evidence type="ECO:0000313" key="3">
    <source>
        <dbReference type="EMBL" id="KAK7735244.1"/>
    </source>
</evidence>
<organism evidence="3 4">
    <name type="scientific">Cytospora paraplurivora</name>
    <dbReference type="NCBI Taxonomy" id="2898453"/>
    <lineage>
        <taxon>Eukaryota</taxon>
        <taxon>Fungi</taxon>
        <taxon>Dikarya</taxon>
        <taxon>Ascomycota</taxon>
        <taxon>Pezizomycotina</taxon>
        <taxon>Sordariomycetes</taxon>
        <taxon>Sordariomycetidae</taxon>
        <taxon>Diaporthales</taxon>
        <taxon>Cytosporaceae</taxon>
        <taxon>Cytospora</taxon>
    </lineage>
</organism>
<keyword evidence="2" id="KW-1133">Transmembrane helix</keyword>
<dbReference type="Proteomes" id="UP001320245">
    <property type="component" value="Unassembled WGS sequence"/>
</dbReference>
<dbReference type="PANTHER" id="PTHR31126">
    <property type="entry name" value="TYROSINE-PROTEIN PHOSPHATASE"/>
    <property type="match status" value="1"/>
</dbReference>
<dbReference type="EMBL" id="JAJSPL020000040">
    <property type="protein sequence ID" value="KAK7735244.1"/>
    <property type="molecule type" value="Genomic_DNA"/>
</dbReference>
<dbReference type="AlphaFoldDB" id="A0AAN9YDK6"/>
<dbReference type="InterPro" id="IPR004861">
    <property type="entry name" value="Siw14-like"/>
</dbReference>
<dbReference type="GO" id="GO:0005737">
    <property type="term" value="C:cytoplasm"/>
    <property type="evidence" value="ECO:0007669"/>
    <property type="project" value="TreeGrafter"/>
</dbReference>
<feature type="region of interest" description="Disordered" evidence="1">
    <location>
        <begin position="1"/>
        <end position="33"/>
    </location>
</feature>
<dbReference type="GO" id="GO:0052840">
    <property type="term" value="F:inositol diphosphate tetrakisphosphate diphosphatase activity"/>
    <property type="evidence" value="ECO:0007669"/>
    <property type="project" value="TreeGrafter"/>
</dbReference>
<evidence type="ECO:0000313" key="4">
    <source>
        <dbReference type="Proteomes" id="UP001320245"/>
    </source>
</evidence>
<dbReference type="Gene3D" id="3.90.190.10">
    <property type="entry name" value="Protein tyrosine phosphatase superfamily"/>
    <property type="match status" value="1"/>
</dbReference>
<dbReference type="Pfam" id="PF03162">
    <property type="entry name" value="Y_phosphatase2"/>
    <property type="match status" value="1"/>
</dbReference>
<feature type="transmembrane region" description="Helical" evidence="2">
    <location>
        <begin position="249"/>
        <end position="267"/>
    </location>
</feature>
<keyword evidence="2" id="KW-0472">Membrane</keyword>
<evidence type="ECO:0000256" key="2">
    <source>
        <dbReference type="SAM" id="Phobius"/>
    </source>
</evidence>
<gene>
    <name evidence="3" type="primary">SIW14</name>
    <name evidence="3" type="ORF">SLS53_007634</name>
</gene>